<dbReference type="VEuPathDB" id="AmoebaDB:EHI5A_173120"/>
<dbReference type="VEuPathDB" id="AmoebaDB:EHI7A_124620"/>
<dbReference type="Pfam" id="PF00270">
    <property type="entry name" value="DEAD"/>
    <property type="match status" value="1"/>
</dbReference>
<reference evidence="7 8" key="1">
    <citation type="submission" date="2016-05" db="EMBL/GenBank/DDBJ databases">
        <title>First whole genome sequencing of Entamoeba histolytica HM1:IMSS-clone-6.</title>
        <authorList>
            <person name="Mukherjee Avik.K."/>
            <person name="Izumyama S."/>
            <person name="Nakada-Tsukui K."/>
            <person name="Nozaki T."/>
        </authorList>
    </citation>
    <scope>NUCLEOTIDE SEQUENCE [LARGE SCALE GENOMIC DNA]</scope>
    <source>
        <strain evidence="7 8">HM1:IMSS clone 6</strain>
    </source>
</reference>
<keyword evidence="4" id="KW-0067">ATP-binding</keyword>
<proteinExistence type="predicted"/>
<dbReference type="InterPro" id="IPR011545">
    <property type="entry name" value="DEAD/DEAH_box_helicase_dom"/>
</dbReference>
<dbReference type="PANTHER" id="PTHR47961:SF6">
    <property type="entry name" value="DNA-DIRECTED DNA POLYMERASE"/>
    <property type="match status" value="1"/>
</dbReference>
<dbReference type="GO" id="GO:0016787">
    <property type="term" value="F:hydrolase activity"/>
    <property type="evidence" value="ECO:0007669"/>
    <property type="project" value="UniProtKB-KW"/>
</dbReference>
<dbReference type="SUPFAM" id="SSF52540">
    <property type="entry name" value="P-loop containing nucleoside triphosphate hydrolases"/>
    <property type="match status" value="1"/>
</dbReference>
<dbReference type="GO" id="GO:0004386">
    <property type="term" value="F:helicase activity"/>
    <property type="evidence" value="ECO:0007669"/>
    <property type="project" value="UniProtKB-KW"/>
</dbReference>
<evidence type="ECO:0000256" key="5">
    <source>
        <dbReference type="SAM" id="MobiDB-lite"/>
    </source>
</evidence>
<dbReference type="InterPro" id="IPR014001">
    <property type="entry name" value="Helicase_ATP-bd"/>
</dbReference>
<comment type="caution">
    <text evidence="7">The sequence shown here is derived from an EMBL/GenBank/DDBJ whole genome shotgun (WGS) entry which is preliminary data.</text>
</comment>
<dbReference type="VEuPathDB" id="AmoebaDB:KM1_208380"/>
<evidence type="ECO:0000259" key="6">
    <source>
        <dbReference type="PROSITE" id="PS51192"/>
    </source>
</evidence>
<dbReference type="eggNOG" id="KOG0950">
    <property type="taxonomic scope" value="Eukaryota"/>
</dbReference>
<dbReference type="VEuPathDB" id="AmoebaDB:EHI8A_133900"/>
<dbReference type="GO" id="GO:0005524">
    <property type="term" value="F:ATP binding"/>
    <property type="evidence" value="ECO:0007669"/>
    <property type="project" value="UniProtKB-KW"/>
</dbReference>
<dbReference type="Gene3D" id="3.40.50.300">
    <property type="entry name" value="P-loop containing nucleotide triphosphate hydrolases"/>
    <property type="match status" value="1"/>
</dbReference>
<keyword evidence="1" id="KW-0547">Nucleotide-binding</keyword>
<dbReference type="PANTHER" id="PTHR47961">
    <property type="entry name" value="DNA POLYMERASE THETA, PUTATIVE (AFU_ORTHOLOGUE AFUA_1G05260)-RELATED"/>
    <property type="match status" value="1"/>
</dbReference>
<feature type="region of interest" description="Disordered" evidence="5">
    <location>
        <begin position="27"/>
        <end position="62"/>
    </location>
</feature>
<evidence type="ECO:0000256" key="4">
    <source>
        <dbReference type="ARBA" id="ARBA00022840"/>
    </source>
</evidence>
<gene>
    <name evidence="7" type="ORF">CL6EHI_140380</name>
</gene>
<dbReference type="GO" id="GO:0003676">
    <property type="term" value="F:nucleic acid binding"/>
    <property type="evidence" value="ECO:0007669"/>
    <property type="project" value="InterPro"/>
</dbReference>
<evidence type="ECO:0000256" key="3">
    <source>
        <dbReference type="ARBA" id="ARBA00022806"/>
    </source>
</evidence>
<accession>A0A175JRU1</accession>
<dbReference type="InterPro" id="IPR050474">
    <property type="entry name" value="Hel308_SKI2-like"/>
</dbReference>
<evidence type="ECO:0000256" key="2">
    <source>
        <dbReference type="ARBA" id="ARBA00022801"/>
    </source>
</evidence>
<feature type="compositionally biased region" description="Basic and acidic residues" evidence="5">
    <location>
        <begin position="37"/>
        <end position="62"/>
    </location>
</feature>
<dbReference type="Proteomes" id="UP000078387">
    <property type="component" value="Unassembled WGS sequence"/>
</dbReference>
<evidence type="ECO:0000313" key="7">
    <source>
        <dbReference type="EMBL" id="GAT96166.1"/>
    </source>
</evidence>
<dbReference type="InterPro" id="IPR027417">
    <property type="entry name" value="P-loop_NTPase"/>
</dbReference>
<evidence type="ECO:0000256" key="1">
    <source>
        <dbReference type="ARBA" id="ARBA00022741"/>
    </source>
</evidence>
<dbReference type="PROSITE" id="PS51192">
    <property type="entry name" value="HELICASE_ATP_BIND_1"/>
    <property type="match status" value="1"/>
</dbReference>
<name>A0A175JRU1_ENTHI</name>
<dbReference type="VEuPathDB" id="AmoebaDB:EHI_140380"/>
<evidence type="ECO:0000313" key="8">
    <source>
        <dbReference type="Proteomes" id="UP000078387"/>
    </source>
</evidence>
<sequence length="206" mass="24812">MKERKEYNKRREEEILTRYMSRYETPFLKKPQTIMTKSERRQEKKEEEEGERLLRPRGREGKKEKIEEIRRRGIERYIKIESVRKEYEKKGIQELFEWQVECLKTKGVREGTENLVYSAPTSSGKTLVSEILMIERYCQTQKKMIYIVPYVSMAQEKEEYFQEILKSIKINIKGYFQNRGIDKEFDIGICTIEKGNGLINKLIIFQ</sequence>
<protein>
    <recommendedName>
        <fullName evidence="6">Helicase ATP-binding domain-containing protein</fullName>
    </recommendedName>
</protein>
<dbReference type="AlphaFoldDB" id="A0A175JRU1"/>
<feature type="domain" description="Helicase ATP-binding" evidence="6">
    <location>
        <begin position="106"/>
        <end position="206"/>
    </location>
</feature>
<organism evidence="7 8">
    <name type="scientific">Entamoeba histolytica</name>
    <dbReference type="NCBI Taxonomy" id="5759"/>
    <lineage>
        <taxon>Eukaryota</taxon>
        <taxon>Amoebozoa</taxon>
        <taxon>Evosea</taxon>
        <taxon>Archamoebae</taxon>
        <taxon>Mastigamoebida</taxon>
        <taxon>Entamoebidae</taxon>
        <taxon>Entamoeba</taxon>
    </lineage>
</organism>
<keyword evidence="3" id="KW-0347">Helicase</keyword>
<dbReference type="EMBL" id="BDEQ01000001">
    <property type="protein sequence ID" value="GAT96166.1"/>
    <property type="molecule type" value="Genomic_DNA"/>
</dbReference>
<keyword evidence="2" id="KW-0378">Hydrolase</keyword>